<evidence type="ECO:0000256" key="4">
    <source>
        <dbReference type="ARBA" id="ARBA00022827"/>
    </source>
</evidence>
<dbReference type="RefSeq" id="WP_207566754.1">
    <property type="nucleotide sequence ID" value="NZ_CP071446.1"/>
</dbReference>
<feature type="domain" description="FixC-like C-terminal" evidence="7">
    <location>
        <begin position="375"/>
        <end position="438"/>
    </location>
</feature>
<dbReference type="Gene3D" id="3.50.50.60">
    <property type="entry name" value="FAD/NAD(P)-binding domain"/>
    <property type="match status" value="1"/>
</dbReference>
<dbReference type="Proteomes" id="UP000671862">
    <property type="component" value="Chromosome"/>
</dbReference>
<keyword evidence="3" id="KW-0285">Flavoprotein</keyword>
<accession>A0ABX7S7Z5</accession>
<evidence type="ECO:0000313" key="8">
    <source>
        <dbReference type="EMBL" id="QTA38033.1"/>
    </source>
</evidence>
<reference evidence="8 9" key="1">
    <citation type="submission" date="2021-03" db="EMBL/GenBank/DDBJ databases">
        <title>Thermosipho ferrireducens sp.nov., an anaerobic thermophilic iron-reducing bacterium isolated from a deep-sea hydrothermal sulfide deposits.</title>
        <authorList>
            <person name="Zeng X."/>
            <person name="Chen Y."/>
            <person name="Shao Z."/>
        </authorList>
    </citation>
    <scope>NUCLEOTIDE SEQUENCE [LARGE SCALE GENOMIC DNA]</scope>
    <source>
        <strain evidence="8 9">JL129W03</strain>
    </source>
</reference>
<organism evidence="8 9">
    <name type="scientific">Thermosipho ferrireducens</name>
    <dbReference type="NCBI Taxonomy" id="2571116"/>
    <lineage>
        <taxon>Bacteria</taxon>
        <taxon>Thermotogati</taxon>
        <taxon>Thermotogota</taxon>
        <taxon>Thermotogae</taxon>
        <taxon>Thermotogales</taxon>
        <taxon>Fervidobacteriaceae</taxon>
        <taxon>Thermosipho</taxon>
    </lineage>
</organism>
<keyword evidence="4" id="KW-0274">FAD</keyword>
<dbReference type="InterPro" id="IPR039651">
    <property type="entry name" value="FixC-like"/>
</dbReference>
<evidence type="ECO:0000256" key="5">
    <source>
        <dbReference type="ARBA" id="ARBA00023002"/>
    </source>
</evidence>
<protein>
    <submittedName>
        <fullName evidence="8">NAD(P)/FAD-dependent oxidoreductase</fullName>
    </submittedName>
</protein>
<dbReference type="EMBL" id="CP071446">
    <property type="protein sequence ID" value="QTA38033.1"/>
    <property type="molecule type" value="Genomic_DNA"/>
</dbReference>
<dbReference type="InterPro" id="IPR036188">
    <property type="entry name" value="FAD/NAD-bd_sf"/>
</dbReference>
<dbReference type="SUPFAM" id="SSF54373">
    <property type="entry name" value="FAD-linked reductases, C-terminal domain"/>
    <property type="match status" value="1"/>
</dbReference>
<dbReference type="PANTHER" id="PTHR43624">
    <property type="entry name" value="ELECTRON TRANSFER FLAVOPROTEIN-QUINONE OXIDOREDUCTASE YDIS-RELATED"/>
    <property type="match status" value="1"/>
</dbReference>
<dbReference type="InterPro" id="IPR002938">
    <property type="entry name" value="FAD-bd"/>
</dbReference>
<evidence type="ECO:0000259" key="6">
    <source>
        <dbReference type="Pfam" id="PF01494"/>
    </source>
</evidence>
<dbReference type="Pfam" id="PF01494">
    <property type="entry name" value="FAD_binding_3"/>
    <property type="match status" value="1"/>
</dbReference>
<evidence type="ECO:0000313" key="9">
    <source>
        <dbReference type="Proteomes" id="UP000671862"/>
    </source>
</evidence>
<dbReference type="SUPFAM" id="SSF51905">
    <property type="entry name" value="FAD/NAD(P)-binding domain"/>
    <property type="match status" value="1"/>
</dbReference>
<dbReference type="Pfam" id="PF26311">
    <property type="entry name" value="ETF-QO_FixC_C"/>
    <property type="match status" value="1"/>
</dbReference>
<sequence>MIRFDVVVIGAGPAGLSAAYKLASSGIKVAVVEKGEYPGSKNVMGGVLYLSPLKKLISETIVDEMLQANVVERNVIEQNMWFLSDDGVIKAGHRNEKWKTSPNAFTVLRAKFDNWFAKKVEKTGALIISKTKVEDFIWENDEIIGVKTSRPKGEIYCKAVVIAEGVNPILTLKAGLRKRDITPKMAAIAVKEIIPMSTERINDIFGVGNENEGATIEIIGSWSKGMMGIGFLYSNKDSISLGAGVLIEDLKQNNKFTPYELLQNLKEHPAISELLGENKNSANEYMAHLIPEGGYYSMPRLYDNRILVVGDAGMMVNSIHREGSNHAITSGMLAGETLVDAFEKGDFSRKFLKKYYLKLRDSFIIKDLKKYKDLTSIMEKNHQFFEIYPSLLNDAAYRFLNVDGTPKWEMQKEIFEMFRKRRGLIGMTIDALKMWKGVRG</sequence>
<evidence type="ECO:0000256" key="3">
    <source>
        <dbReference type="ARBA" id="ARBA00022630"/>
    </source>
</evidence>
<evidence type="ECO:0000259" key="7">
    <source>
        <dbReference type="Pfam" id="PF26311"/>
    </source>
</evidence>
<dbReference type="PANTHER" id="PTHR43624:SF2">
    <property type="entry name" value="ELECTRON TRANSFER FLAVOPROTEIN-QUINONE OXIDOREDUCTASE YDIS-RELATED"/>
    <property type="match status" value="1"/>
</dbReference>
<keyword evidence="9" id="KW-1185">Reference proteome</keyword>
<evidence type="ECO:0000256" key="2">
    <source>
        <dbReference type="ARBA" id="ARBA00006796"/>
    </source>
</evidence>
<gene>
    <name evidence="8" type="ORF">JYK00_00345</name>
</gene>
<evidence type="ECO:0000256" key="1">
    <source>
        <dbReference type="ARBA" id="ARBA00001974"/>
    </source>
</evidence>
<dbReference type="PRINTS" id="PR00420">
    <property type="entry name" value="RNGMNOXGNASE"/>
</dbReference>
<name>A0ABX7S7Z5_9BACT</name>
<comment type="similarity">
    <text evidence="2">Belongs to the ETF-QO/FixC family.</text>
</comment>
<keyword evidence="5" id="KW-0560">Oxidoreductase</keyword>
<dbReference type="InterPro" id="IPR059103">
    <property type="entry name" value="FixC-like_C"/>
</dbReference>
<feature type="domain" description="FAD-binding" evidence="6">
    <location>
        <begin position="4"/>
        <end position="355"/>
    </location>
</feature>
<proteinExistence type="inferred from homology"/>
<comment type="cofactor">
    <cofactor evidence="1">
        <name>FAD</name>
        <dbReference type="ChEBI" id="CHEBI:57692"/>
    </cofactor>
</comment>